<reference evidence="2" key="1">
    <citation type="journal article" date="2022" name="G3 (Bethesda)">
        <title>Unveiling the complete genome sequence of Alicyclobacillus acidoterrestris DSM 3922T, a taint-producing strain.</title>
        <authorList>
            <person name="Leonardo I.C."/>
            <person name="Barreto Crespo M.T."/>
            <person name="Gaspar F.B."/>
        </authorList>
    </citation>
    <scope>NUCLEOTIDE SEQUENCE [LARGE SCALE GENOMIC DNA]</scope>
    <source>
        <strain evidence="2">DSM 3922</strain>
    </source>
</reference>
<accession>T0BT81</accession>
<gene>
    <name evidence="1" type="ORF">K1I37_08975</name>
</gene>
<dbReference type="KEGG" id="aaco:K1I37_08975"/>
<protein>
    <submittedName>
        <fullName evidence="1">Uncharacterized protein</fullName>
    </submittedName>
</protein>
<dbReference type="Proteomes" id="UP000829401">
    <property type="component" value="Chromosome"/>
</dbReference>
<dbReference type="AlphaFoldDB" id="T0BT81"/>
<organism evidence="1 2">
    <name type="scientific">Alicyclobacillus acidoterrestris (strain ATCC 49025 / DSM 3922 / CIP 106132 / NCIMB 13137 / GD3B)</name>
    <dbReference type="NCBI Taxonomy" id="1356854"/>
    <lineage>
        <taxon>Bacteria</taxon>
        <taxon>Bacillati</taxon>
        <taxon>Bacillota</taxon>
        <taxon>Bacilli</taxon>
        <taxon>Bacillales</taxon>
        <taxon>Alicyclobacillaceae</taxon>
        <taxon>Alicyclobacillus</taxon>
    </lineage>
</organism>
<dbReference type="STRING" id="1356854.N007_11900"/>
<evidence type="ECO:0000313" key="2">
    <source>
        <dbReference type="Proteomes" id="UP000829401"/>
    </source>
</evidence>
<evidence type="ECO:0000313" key="1">
    <source>
        <dbReference type="EMBL" id="UNO50555.1"/>
    </source>
</evidence>
<dbReference type="RefSeq" id="WP_021297428.1">
    <property type="nucleotide sequence ID" value="NZ_AURB01000152.1"/>
</dbReference>
<name>T0BT81_ALIAG</name>
<sequence length="74" mass="8365">MQKTRALRYVLFSLLFALVLVGIVVHNYIALASLMVCGIILAIVSDFIETAPTRPYKQYNHMHDRHGDGPHLNT</sequence>
<proteinExistence type="predicted"/>
<dbReference type="EMBL" id="CP080467">
    <property type="protein sequence ID" value="UNO50555.1"/>
    <property type="molecule type" value="Genomic_DNA"/>
</dbReference>
<keyword evidence="2" id="KW-1185">Reference proteome</keyword>
<accession>A0A9E6ZU67</accession>